<keyword evidence="5" id="KW-1185">Reference proteome</keyword>
<feature type="transmembrane region" description="Helical" evidence="2">
    <location>
        <begin position="158"/>
        <end position="184"/>
    </location>
</feature>
<feature type="transmembrane region" description="Helical" evidence="2">
    <location>
        <begin position="123"/>
        <end position="146"/>
    </location>
</feature>
<dbReference type="PANTHER" id="PTHR40465">
    <property type="entry name" value="CHROMOSOME 1, WHOLE GENOME SHOTGUN SEQUENCE"/>
    <property type="match status" value="1"/>
</dbReference>
<evidence type="ECO:0000313" key="4">
    <source>
        <dbReference type="EMBL" id="CEH15293.1"/>
    </source>
</evidence>
<proteinExistence type="predicted"/>
<feature type="transmembrane region" description="Helical" evidence="2">
    <location>
        <begin position="97"/>
        <end position="116"/>
    </location>
</feature>
<sequence length="421" mass="45870">MTLDLNAHHALDYSLGFILLGTMLNIWLYGFSVVQTYLYFVNFPNDKRLMRIFIAVLFIADTLHTALCSHFTYFYLVSNFGDLEVASVATHTFSADPVLTSAIAMMAQGFFAWRIWKLTSHWWISAVVGVTAIISFLSSIGTTIGVEIVRKFAEFQKFQVAVILWLACAALCDIIITSALIATLNKSRTGFQQTDDIITKLIRLTLQTGLLTAGVATIDLILFVCSTTTAHLLFNLPLAKLYVNSLMSTLNARAMLQDRQRYTMNTSSTGGATKEAAAVSGVRNTRHSRFVPTASNNTVTENGRGTSSFFRKNGSNGDGNGHFLRKAPRDDVEGGIHVMTIEERYEDPTGDATAIAMLPQVSHAMAEEVDGRRYGAHPYGFGAQPSSKSVETADTLGQDGTSSEEGVPAGADTGVPRPQAH</sequence>
<organism evidence="4 5">
    <name type="scientific">Ceraceosorus bombacis</name>
    <dbReference type="NCBI Taxonomy" id="401625"/>
    <lineage>
        <taxon>Eukaryota</taxon>
        <taxon>Fungi</taxon>
        <taxon>Dikarya</taxon>
        <taxon>Basidiomycota</taxon>
        <taxon>Ustilaginomycotina</taxon>
        <taxon>Exobasidiomycetes</taxon>
        <taxon>Ceraceosorales</taxon>
        <taxon>Ceraceosoraceae</taxon>
        <taxon>Ceraceosorus</taxon>
    </lineage>
</organism>
<feature type="compositionally biased region" description="Polar residues" evidence="1">
    <location>
        <begin position="294"/>
        <end position="315"/>
    </location>
</feature>
<dbReference type="PANTHER" id="PTHR40465:SF1">
    <property type="entry name" value="DUF6534 DOMAIN-CONTAINING PROTEIN"/>
    <property type="match status" value="1"/>
</dbReference>
<feature type="region of interest" description="Disordered" evidence="1">
    <location>
        <begin position="376"/>
        <end position="421"/>
    </location>
</feature>
<dbReference type="OrthoDB" id="2535105at2759"/>
<keyword evidence="2" id="KW-0812">Transmembrane</keyword>
<feature type="transmembrane region" description="Helical" evidence="2">
    <location>
        <begin position="52"/>
        <end position="77"/>
    </location>
</feature>
<dbReference type="InterPro" id="IPR045339">
    <property type="entry name" value="DUF6534"/>
</dbReference>
<keyword evidence="2" id="KW-0472">Membrane</keyword>
<dbReference type="AlphaFoldDB" id="A0A0P1BI10"/>
<evidence type="ECO:0000256" key="2">
    <source>
        <dbReference type="SAM" id="Phobius"/>
    </source>
</evidence>
<dbReference type="Proteomes" id="UP000054845">
    <property type="component" value="Unassembled WGS sequence"/>
</dbReference>
<dbReference type="Pfam" id="PF20152">
    <property type="entry name" value="DUF6534"/>
    <property type="match status" value="1"/>
</dbReference>
<feature type="region of interest" description="Disordered" evidence="1">
    <location>
        <begin position="294"/>
        <end position="329"/>
    </location>
</feature>
<keyword evidence="2" id="KW-1133">Transmembrane helix</keyword>
<evidence type="ECO:0000313" key="5">
    <source>
        <dbReference type="Proteomes" id="UP000054845"/>
    </source>
</evidence>
<feature type="transmembrane region" description="Helical" evidence="2">
    <location>
        <begin position="204"/>
        <end position="224"/>
    </location>
</feature>
<feature type="transmembrane region" description="Helical" evidence="2">
    <location>
        <begin position="15"/>
        <end position="40"/>
    </location>
</feature>
<evidence type="ECO:0000256" key="1">
    <source>
        <dbReference type="SAM" id="MobiDB-lite"/>
    </source>
</evidence>
<protein>
    <recommendedName>
        <fullName evidence="3">DUF6534 domain-containing protein</fullName>
    </recommendedName>
</protein>
<name>A0A0P1BI10_9BASI</name>
<reference evidence="4 5" key="1">
    <citation type="submission" date="2014-09" db="EMBL/GenBank/DDBJ databases">
        <authorList>
            <person name="Magalhaes I.L.F."/>
            <person name="Oliveira U."/>
            <person name="Santos F.R."/>
            <person name="Vidigal T.H.D.A."/>
            <person name="Brescovit A.D."/>
            <person name="Santos A.J."/>
        </authorList>
    </citation>
    <scope>NUCLEOTIDE SEQUENCE [LARGE SCALE GENOMIC DNA]</scope>
</reference>
<feature type="domain" description="DUF6534" evidence="3">
    <location>
        <begin position="169"/>
        <end position="254"/>
    </location>
</feature>
<evidence type="ECO:0000259" key="3">
    <source>
        <dbReference type="Pfam" id="PF20152"/>
    </source>
</evidence>
<dbReference type="STRING" id="401625.A0A0P1BI10"/>
<dbReference type="EMBL" id="CCYA01000260">
    <property type="protein sequence ID" value="CEH15293.1"/>
    <property type="molecule type" value="Genomic_DNA"/>
</dbReference>
<accession>A0A0P1BI10</accession>